<feature type="transmembrane region" description="Helical" evidence="1">
    <location>
        <begin position="7"/>
        <end position="26"/>
    </location>
</feature>
<protein>
    <submittedName>
        <fullName evidence="2">Uncharacterized protein</fullName>
    </submittedName>
</protein>
<dbReference type="EMBL" id="HACG01003446">
    <property type="protein sequence ID" value="CEK50311.1"/>
    <property type="molecule type" value="Transcribed_RNA"/>
</dbReference>
<sequence>MNLTVQKIVFIFLVTISLWKSVYIMWCPATLFQLLSCADGSIHSFFFNV</sequence>
<name>A0A0B6Y375_9EUPU</name>
<accession>A0A0B6Y375</accession>
<keyword evidence="1" id="KW-0812">Transmembrane</keyword>
<evidence type="ECO:0000256" key="1">
    <source>
        <dbReference type="SAM" id="Phobius"/>
    </source>
</evidence>
<dbReference type="AlphaFoldDB" id="A0A0B6Y375"/>
<reference evidence="2" key="1">
    <citation type="submission" date="2014-12" db="EMBL/GenBank/DDBJ databases">
        <title>Insight into the proteome of Arion vulgaris.</title>
        <authorList>
            <person name="Aradska J."/>
            <person name="Bulat T."/>
            <person name="Smidak R."/>
            <person name="Sarate P."/>
            <person name="Gangsoo J."/>
            <person name="Sialana F."/>
            <person name="Bilban M."/>
            <person name="Lubec G."/>
        </authorList>
    </citation>
    <scope>NUCLEOTIDE SEQUENCE</scope>
    <source>
        <tissue evidence="2">Skin</tissue>
    </source>
</reference>
<keyword evidence="1" id="KW-1133">Transmembrane helix</keyword>
<keyword evidence="1" id="KW-0472">Membrane</keyword>
<gene>
    <name evidence="2" type="primary">ORF10397</name>
</gene>
<evidence type="ECO:0000313" key="2">
    <source>
        <dbReference type="EMBL" id="CEK50311.1"/>
    </source>
</evidence>
<feature type="non-terminal residue" evidence="2">
    <location>
        <position position="49"/>
    </location>
</feature>
<organism evidence="2">
    <name type="scientific">Arion vulgaris</name>
    <dbReference type="NCBI Taxonomy" id="1028688"/>
    <lineage>
        <taxon>Eukaryota</taxon>
        <taxon>Metazoa</taxon>
        <taxon>Spiralia</taxon>
        <taxon>Lophotrochozoa</taxon>
        <taxon>Mollusca</taxon>
        <taxon>Gastropoda</taxon>
        <taxon>Heterobranchia</taxon>
        <taxon>Euthyneura</taxon>
        <taxon>Panpulmonata</taxon>
        <taxon>Eupulmonata</taxon>
        <taxon>Stylommatophora</taxon>
        <taxon>Helicina</taxon>
        <taxon>Arionoidea</taxon>
        <taxon>Arionidae</taxon>
        <taxon>Arion</taxon>
    </lineage>
</organism>
<proteinExistence type="predicted"/>